<dbReference type="InterPro" id="IPR000172">
    <property type="entry name" value="GMC_OxRdtase_N"/>
</dbReference>
<reference evidence="4" key="1">
    <citation type="submission" date="2022-07" db="EMBL/GenBank/DDBJ databases">
        <title>Genome Sequence of Xylaria arbuscula.</title>
        <authorList>
            <person name="Buettner E."/>
        </authorList>
    </citation>
    <scope>NUCLEOTIDE SEQUENCE</scope>
    <source>
        <strain evidence="4">VT107</strain>
    </source>
</reference>
<dbReference type="AlphaFoldDB" id="A0A9W8TN76"/>
<proteinExistence type="inferred from homology"/>
<evidence type="ECO:0000313" key="4">
    <source>
        <dbReference type="EMBL" id="KAJ3577552.1"/>
    </source>
</evidence>
<feature type="binding site" evidence="2">
    <location>
        <position position="254"/>
    </location>
    <ligand>
        <name>FAD</name>
        <dbReference type="ChEBI" id="CHEBI:57692"/>
    </ligand>
</feature>
<dbReference type="Gene3D" id="3.30.560.10">
    <property type="entry name" value="Glucose Oxidase, domain 3"/>
    <property type="match status" value="1"/>
</dbReference>
<gene>
    <name evidence="4" type="ORF">NPX13_g3016</name>
</gene>
<dbReference type="VEuPathDB" id="FungiDB:F4678DRAFT_427042"/>
<dbReference type="InterPro" id="IPR012132">
    <property type="entry name" value="GMC_OxRdtase"/>
</dbReference>
<name>A0A9W8TN76_9PEZI</name>
<feature type="binding site" evidence="2">
    <location>
        <begin position="546"/>
        <end position="547"/>
    </location>
    <ligand>
        <name>FAD</name>
        <dbReference type="ChEBI" id="CHEBI:57692"/>
    </ligand>
</feature>
<feature type="binding site" evidence="2">
    <location>
        <begin position="123"/>
        <end position="126"/>
    </location>
    <ligand>
        <name>FAD</name>
        <dbReference type="ChEBI" id="CHEBI:57692"/>
    </ligand>
</feature>
<comment type="caution">
    <text evidence="4">The sequence shown here is derived from an EMBL/GenBank/DDBJ whole genome shotgun (WGS) entry which is preliminary data.</text>
</comment>
<dbReference type="PROSITE" id="PS00624">
    <property type="entry name" value="GMC_OXRED_2"/>
    <property type="match status" value="1"/>
</dbReference>
<dbReference type="GO" id="GO:0016614">
    <property type="term" value="F:oxidoreductase activity, acting on CH-OH group of donors"/>
    <property type="evidence" value="ECO:0007669"/>
    <property type="project" value="InterPro"/>
</dbReference>
<dbReference type="InterPro" id="IPR036188">
    <property type="entry name" value="FAD/NAD-bd_sf"/>
</dbReference>
<keyword evidence="2" id="KW-0285">Flavoprotein</keyword>
<dbReference type="PIRSF" id="PIRSF000137">
    <property type="entry name" value="Alcohol_oxidase"/>
    <property type="match status" value="1"/>
</dbReference>
<dbReference type="Proteomes" id="UP001148614">
    <property type="component" value="Unassembled WGS sequence"/>
</dbReference>
<organism evidence="4 5">
    <name type="scientific">Xylaria arbuscula</name>
    <dbReference type="NCBI Taxonomy" id="114810"/>
    <lineage>
        <taxon>Eukaryota</taxon>
        <taxon>Fungi</taxon>
        <taxon>Dikarya</taxon>
        <taxon>Ascomycota</taxon>
        <taxon>Pezizomycotina</taxon>
        <taxon>Sordariomycetes</taxon>
        <taxon>Xylariomycetidae</taxon>
        <taxon>Xylariales</taxon>
        <taxon>Xylariaceae</taxon>
        <taxon>Xylaria</taxon>
    </lineage>
</organism>
<dbReference type="InterPro" id="IPR007867">
    <property type="entry name" value="GMC_OxRtase_C"/>
</dbReference>
<dbReference type="SUPFAM" id="SSF51905">
    <property type="entry name" value="FAD/NAD(P)-binding domain"/>
    <property type="match status" value="1"/>
</dbReference>
<dbReference type="Pfam" id="PF00732">
    <property type="entry name" value="GMC_oxred_N"/>
    <property type="match status" value="1"/>
</dbReference>
<dbReference type="PANTHER" id="PTHR11552">
    <property type="entry name" value="GLUCOSE-METHANOL-CHOLINE GMC OXIDOREDUCTASE"/>
    <property type="match status" value="1"/>
</dbReference>
<feature type="domain" description="Glucose-methanol-choline oxidoreductase N-terminal" evidence="3">
    <location>
        <begin position="291"/>
        <end position="305"/>
    </location>
</feature>
<evidence type="ECO:0000256" key="1">
    <source>
        <dbReference type="ARBA" id="ARBA00010790"/>
    </source>
</evidence>
<keyword evidence="5" id="KW-1185">Reference proteome</keyword>
<evidence type="ECO:0000313" key="5">
    <source>
        <dbReference type="Proteomes" id="UP001148614"/>
    </source>
</evidence>
<dbReference type="PANTHER" id="PTHR11552:SF78">
    <property type="entry name" value="GLUCOSE-METHANOL-CHOLINE OXIDOREDUCTASE N-TERMINAL DOMAIN-CONTAINING PROTEIN"/>
    <property type="match status" value="1"/>
</dbReference>
<comment type="cofactor">
    <cofactor evidence="2">
        <name>FAD</name>
        <dbReference type="ChEBI" id="CHEBI:57692"/>
    </cofactor>
</comment>
<evidence type="ECO:0000259" key="3">
    <source>
        <dbReference type="PROSITE" id="PS00624"/>
    </source>
</evidence>
<accession>A0A9W8TN76</accession>
<dbReference type="Gene3D" id="3.50.50.60">
    <property type="entry name" value="FAD/NAD(P)-binding domain"/>
    <property type="match status" value="1"/>
</dbReference>
<protein>
    <recommendedName>
        <fullName evidence="3">Glucose-methanol-choline oxidoreductase N-terminal domain-containing protein</fullName>
    </recommendedName>
</protein>
<sequence length="615" mass="67404">MEDHDNSTATIEVRGKFANSHLCAQEILLRCLLSLDLRTGGSAGCILAARLSDADPNLSILLIEGGISNQDVPSISHPALFLNNLAPGSEYNLCYKAKASAHLAGRELDVLAGGALGGGSSINLMVYSRPQRSDFDSWAIPGWSADEMLKYMKKLETYHGPGDKERHGHDGPVHVSRSRFHSSRLEDDFVDAVNTAGWPEIQDLQDMDAVNGVQRAMRYVDPEGRRQDTAHRYLFPRLNDGRHPNLHVLLQSRVKRVLFDGKRAVGVEYRPFQTDTLKAAKARKLVIVSCGALGSPLVLERSGIGNPDILRSVNVPIVSNVPSVGSHYQDHQVTCYAYKSCLEPGETIDAVWTGRLDLQGLIDDNHPILGWNAVDAYCKLRPSPADVASLGPAFGKEWMMEYQDRGDRPLMLIVPAGGFYGDPTSVPEGQYFCIAPFSTYPVSRGKIHITGPELEDVPDFDTGFLSDPEGIDLRQHIWAYKIQRQIARRMGIFRGEVASMHPDFPPGSQAACIDGPASELAHDIQYSHEDDESIGRWVRKNVNTTWHSQGTCRMSLGLEQGGVVDANLNVYGVEGFKVADLSIIPGNVGCNTNSVAMAIGEKSADIIIRELNLKA</sequence>
<comment type="similarity">
    <text evidence="1">Belongs to the GMC oxidoreductase family.</text>
</comment>
<evidence type="ECO:0000256" key="2">
    <source>
        <dbReference type="PIRSR" id="PIRSR000137-2"/>
    </source>
</evidence>
<dbReference type="GO" id="GO:0050660">
    <property type="term" value="F:flavin adenine dinucleotide binding"/>
    <property type="evidence" value="ECO:0007669"/>
    <property type="project" value="InterPro"/>
</dbReference>
<dbReference type="Pfam" id="PF05199">
    <property type="entry name" value="GMC_oxred_C"/>
    <property type="match status" value="1"/>
</dbReference>
<keyword evidence="2" id="KW-0274">FAD</keyword>
<dbReference type="SUPFAM" id="SSF54373">
    <property type="entry name" value="FAD-linked reductases, C-terminal domain"/>
    <property type="match status" value="1"/>
</dbReference>
<dbReference type="EMBL" id="JANPWZ010000348">
    <property type="protein sequence ID" value="KAJ3577552.1"/>
    <property type="molecule type" value="Genomic_DNA"/>
</dbReference>